<sequence length="73" mass="7720">MKKIIELLGTVLVVVGGCGVLRELTGGWFAFMGFTRHLVGGVPLLRDHPLFAHVVLAAAGVALWALAGRRGRA</sequence>
<accession>A0ABU3QK37</accession>
<evidence type="ECO:0000313" key="2">
    <source>
        <dbReference type="EMBL" id="MDT9682762.1"/>
    </source>
</evidence>
<gene>
    <name evidence="2" type="ORF">RND61_11875</name>
</gene>
<dbReference type="PROSITE" id="PS51257">
    <property type="entry name" value="PROKAR_LIPOPROTEIN"/>
    <property type="match status" value="1"/>
</dbReference>
<keyword evidence="3" id="KW-1185">Reference proteome</keyword>
<dbReference type="EMBL" id="JAWCTQ010000011">
    <property type="protein sequence ID" value="MDT9682762.1"/>
    <property type="molecule type" value="Genomic_DNA"/>
</dbReference>
<comment type="caution">
    <text evidence="2">The sequence shown here is derived from an EMBL/GenBank/DDBJ whole genome shotgun (WGS) entry which is preliminary data.</text>
</comment>
<feature type="transmembrane region" description="Helical" evidence="1">
    <location>
        <begin position="50"/>
        <end position="67"/>
    </location>
</feature>
<keyword evidence="1" id="KW-1133">Transmembrane helix</keyword>
<feature type="transmembrane region" description="Helical" evidence="1">
    <location>
        <begin position="7"/>
        <end position="30"/>
    </location>
</feature>
<keyword evidence="1" id="KW-0472">Membrane</keyword>
<evidence type="ECO:0000256" key="1">
    <source>
        <dbReference type="SAM" id="Phobius"/>
    </source>
</evidence>
<organism evidence="2 3">
    <name type="scientific">Streptomyces tamarix</name>
    <dbReference type="NCBI Taxonomy" id="3078565"/>
    <lineage>
        <taxon>Bacteria</taxon>
        <taxon>Bacillati</taxon>
        <taxon>Actinomycetota</taxon>
        <taxon>Actinomycetes</taxon>
        <taxon>Kitasatosporales</taxon>
        <taxon>Streptomycetaceae</taxon>
        <taxon>Streptomyces</taxon>
    </lineage>
</organism>
<evidence type="ECO:0000313" key="3">
    <source>
        <dbReference type="Proteomes" id="UP001250181"/>
    </source>
</evidence>
<keyword evidence="1" id="KW-0812">Transmembrane</keyword>
<dbReference type="Proteomes" id="UP001250181">
    <property type="component" value="Unassembled WGS sequence"/>
</dbReference>
<evidence type="ECO:0008006" key="4">
    <source>
        <dbReference type="Google" id="ProtNLM"/>
    </source>
</evidence>
<proteinExistence type="predicted"/>
<reference evidence="2 3" key="1">
    <citation type="submission" date="2023-09" db="EMBL/GenBank/DDBJ databases">
        <title>Streptomyces sp. nov.: A antagonism against Alternaria gaisen Producing Streptochlin, Isolated from Tamarix root soil.</title>
        <authorList>
            <person name="Chen Y."/>
        </authorList>
    </citation>
    <scope>NUCLEOTIDE SEQUENCE [LARGE SCALE GENOMIC DNA]</scope>
    <source>
        <strain evidence="2 3">TRM76323</strain>
    </source>
</reference>
<dbReference type="RefSeq" id="WP_315877840.1">
    <property type="nucleotide sequence ID" value="NZ_JAWCTQ010000011.1"/>
</dbReference>
<name>A0ABU3QK37_9ACTN</name>
<protein>
    <recommendedName>
        <fullName evidence="4">Lipoprotein</fullName>
    </recommendedName>
</protein>